<dbReference type="InterPro" id="IPR022385">
    <property type="entry name" value="Rhs_assc_core"/>
</dbReference>
<evidence type="ECO:0000256" key="2">
    <source>
        <dbReference type="SAM" id="SignalP"/>
    </source>
</evidence>
<dbReference type="RefSeq" id="WP_303303245.1">
    <property type="nucleotide sequence ID" value="NZ_BAABDA010000054.1"/>
</dbReference>
<evidence type="ECO:0000259" key="3">
    <source>
        <dbReference type="Pfam" id="PF20041"/>
    </source>
</evidence>
<dbReference type="InterPro" id="IPR050708">
    <property type="entry name" value="T6SS_VgrG/RHS"/>
</dbReference>
<dbReference type="EMBL" id="JAUOEL010000006">
    <property type="protein sequence ID" value="MDO5976001.1"/>
    <property type="molecule type" value="Genomic_DNA"/>
</dbReference>
<feature type="signal peptide" evidence="2">
    <location>
        <begin position="1"/>
        <end position="31"/>
    </location>
</feature>
<dbReference type="Pfam" id="PF20041">
    <property type="entry name" value="DUF6443"/>
    <property type="match status" value="1"/>
</dbReference>
<dbReference type="Gene3D" id="2.180.10.10">
    <property type="entry name" value="RHS repeat-associated core"/>
    <property type="match status" value="2"/>
</dbReference>
<feature type="domain" description="DUF6443" evidence="3">
    <location>
        <begin position="796"/>
        <end position="931"/>
    </location>
</feature>
<keyword evidence="5" id="KW-1185">Reference proteome</keyword>
<dbReference type="NCBIfam" id="TIGR03696">
    <property type="entry name" value="Rhs_assc_core"/>
    <property type="match status" value="1"/>
</dbReference>
<gene>
    <name evidence="4" type="ORF">Q4Q40_17520</name>
</gene>
<evidence type="ECO:0000256" key="1">
    <source>
        <dbReference type="SAM" id="MobiDB-lite"/>
    </source>
</evidence>
<dbReference type="PANTHER" id="PTHR32305">
    <property type="match status" value="1"/>
</dbReference>
<evidence type="ECO:0000313" key="5">
    <source>
        <dbReference type="Proteomes" id="UP001176806"/>
    </source>
</evidence>
<protein>
    <submittedName>
        <fullName evidence="4">DUF6443 domain-containing protein</fullName>
    </submittedName>
</protein>
<name>A0ABT8WT02_9FLAO</name>
<evidence type="ECO:0000313" key="4">
    <source>
        <dbReference type="EMBL" id="MDO5976001.1"/>
    </source>
</evidence>
<comment type="caution">
    <text evidence="4">The sequence shown here is derived from an EMBL/GenBank/DDBJ whole genome shotgun (WGS) entry which is preliminary data.</text>
</comment>
<accession>A0ABT8WT02</accession>
<feature type="chain" id="PRO_5046705950" evidence="2">
    <location>
        <begin position="32"/>
        <end position="2083"/>
    </location>
</feature>
<feature type="region of interest" description="Disordered" evidence="1">
    <location>
        <begin position="2047"/>
        <end position="2083"/>
    </location>
</feature>
<dbReference type="PANTHER" id="PTHR32305:SF15">
    <property type="entry name" value="PROTEIN RHSA-RELATED"/>
    <property type="match status" value="1"/>
</dbReference>
<organism evidence="4 5">
    <name type="scientific">Flavivirga jejuensis</name>
    <dbReference type="NCBI Taxonomy" id="870487"/>
    <lineage>
        <taxon>Bacteria</taxon>
        <taxon>Pseudomonadati</taxon>
        <taxon>Bacteroidota</taxon>
        <taxon>Flavobacteriia</taxon>
        <taxon>Flavobacteriales</taxon>
        <taxon>Flavobacteriaceae</taxon>
        <taxon>Flavivirga</taxon>
    </lineage>
</organism>
<keyword evidence="2" id="KW-0732">Signal</keyword>
<proteinExistence type="predicted"/>
<reference evidence="4" key="1">
    <citation type="submission" date="2023-07" db="EMBL/GenBank/DDBJ databases">
        <title>Two novel species in the genus Flavivirga.</title>
        <authorList>
            <person name="Kwon K."/>
        </authorList>
    </citation>
    <scope>NUCLEOTIDE SEQUENCE</scope>
    <source>
        <strain evidence="4">KACC 14158</strain>
    </source>
</reference>
<dbReference type="Proteomes" id="UP001176806">
    <property type="component" value="Unassembled WGS sequence"/>
</dbReference>
<dbReference type="InterPro" id="IPR045619">
    <property type="entry name" value="DUF6443"/>
</dbReference>
<sequence length="2083" mass="229924">MTAITINHNTFNIKALIFLAMCFICSGSLYAQTYFIDGHLNPTIGQSEPYAFIDSNYSTPGSGFYYMWYANSGGVITESNSSTYFDYNAPNINITWTSLGTKTLMVDVYDDYSDYYDEITVTVSASAPPPPTTPTIQSTNCGNTVLQRGTPPSGVTWYWQSSAGGTSTSNSASTITLTSGSIYYLRARNSSNVWSTTSRSVSYSINTVPATPAIPTVTNNCNSTILTRSTPPSGVTYYWQSSSSGTSTSNSSTTITRISGTVYYLRPKNNNSSCWGTARSVNYSVNKAPLIPVKPTVTNNCGSTVLTRSTPPSGVTYYWQSSSSGTSTSNSSTTVTRTSGTIYYIRARNNSNLCWSIVRSVSYSVNEIPSIPATPTVTNNCGSTVLTRSTPPSGITYYWQSSSNGTSTSSSSTSITRTSGTVYYLRARNNSNGCWSTARSVSYLVNVVPGIPATPTVTNNCGNTVLTRSTPPSGITYYWQSSSSGTSTSSSSTSITRTNGTVYYLRARNNSNGCWSTARSVSYLVNVVPSTPSTPTVTNNCGSTVLTRSTPPSGITYYWQSSTNGTSTSSSSTSITRTSGTVYYLRARNNSNGCWSIARSVSYLVNVVPGIPATPTVTNNCGSTVLTRSTSPSGITYYWQSSSSGTSTSSSSTSITRTSGTVYYLRARNNSSGCWSTASTVSYTISQSTTWYADADGDGYGSSGVSIGACIQPNNYVANNLDYDDNTVNITNIAPQTFYADIDDDGFGDATVSVFYSVMPAGYVTNNADQCPTEYGTYNGCDYTPAVLSDENYIYTRTYQKPMSSDSEINQDTDIIESVAYFDGLGRPMQSVGIKAAPDKKDIVTHIGYDTYGRQDKDWLPYHETTGNLGSYRSGSEASTHSFYDVPEYEDTTNPYSEKHFEASPLSRILEQGAPGNDWLVNKTSDTDNTIKFEYQTNILNEVKHYSVTTTFADNTFTPALIDHGNYVVGKLYKSITKDENWTSGTNHTIEEFKDKQGRVILKRTYADVNGISTPHDTYYVYDDFGNLTYVLPPNIDTSVSITSTILDNLGYQYIYDHRNRLVEKKIPGKGWEYIVYNKLNQPILTQDANLEEDDKWLFTKYDAFGRVAYTGMYSDGSFRTDLQDLADANSSQYVTKSSSYTTIAGTIIYYDNGGYPTVAATDELHTINYYDDYTFDIESGVSETSYGIAPITNTKGLATGSKVRVLDSSPVKWITTVTYYDEKSRPIYVYSFNDYLGTTDKVKSQLDFTGQITETNTVHDKTGQSTITTVDTFAYDHAGRLISQKQKINNLTEELIVLNTYDELGQLENKKVGGAVAGNIENSTGLQMINYTYNIRGWLKQINDPSSLGADLFGFKINYNTNDYGATNLFNGNISATEWRTANTDNSLKWYNYSYDELNRITGATNTSNTNYNISNIAYDKNGNILNLQRQGHTNAGATLFGTMDNLSYTYETNSNKLLEVADTGNDAYGFKDGTNSNNDYTYDDNGNMIMDLNKGITNITYNHLNLPTLVDINDGGSNIGTISYLYDATGVKLEKTVSTGVTTEYAGNHVYEDGSLKFFNHPEGYVEPNGSSFDYIYQYRDHLGNIRLSYNDSNDDGIITGGSTQIFFDGFESVSGWDGTGHTWGWEVDEFDSNFKFQGNYTARLDPHPSIYWANAVHSNEWIDISNTETTDYIYSAWVYMENITENKARIFLFMNEDGETGYYTLLDQHDPTVKGKWCYVEKRVSVPANITKLNLRIDNYYAGSVWYDDVSIRKVNDPATVEILEENNYYPFGLKHKGYNLNVASTNIALKRKFGGKEYQDELGLGWYDITARNYDPELGRWMNLDPLAEKMRRHSPYNYAFDNPIFFIDPDGMMPFGPGDRTNVNVISEKGKVLSPERRNGARMRTSSFKNNRASSVTTYNVNDSNLSSGMQKIQKAVGVKENFVSVSREQMTQVGQFFDKNGNKVSAKDNKTGSFVLTTTTVNQSIDLTGDISLDSEVTTTTTTTTQTFSVYRGGGFSEENPNGSIHSIFEEDSTTVSSSETQTLNESGNDFFEVVKSSLEQNASNQRSNRDKLAKQTKKLSKMAEDIGKNLGDAAQN</sequence>